<evidence type="ECO:0000259" key="8">
    <source>
        <dbReference type="SMART" id="SM00285"/>
    </source>
</evidence>
<dbReference type="Gene3D" id="3.90.810.10">
    <property type="entry name" value="CRIB domain"/>
    <property type="match status" value="1"/>
</dbReference>
<keyword evidence="4" id="KW-0547">Nucleotide-binding</keyword>
<proteinExistence type="predicted"/>
<feature type="compositionally biased region" description="Low complexity" evidence="7">
    <location>
        <begin position="152"/>
        <end position="162"/>
    </location>
</feature>
<reference evidence="9 10" key="1">
    <citation type="submission" date="2018-11" db="EMBL/GenBank/DDBJ databases">
        <authorList>
            <consortium name="Pathogen Informatics"/>
        </authorList>
    </citation>
    <scope>NUCLEOTIDE SEQUENCE [LARGE SCALE GENOMIC DNA]</scope>
</reference>
<accession>A0A3P7LCT3</accession>
<name>A0A3P7LCT3_DIBLA</name>
<dbReference type="CDD" id="cd01093">
    <property type="entry name" value="CRIB_PAK_like"/>
    <property type="match status" value="1"/>
</dbReference>
<dbReference type="EC" id="2.7.11.1" evidence="1"/>
<sequence length="360" mass="39917">MSIVLMMIRKIAPLLHRSGQLVRTPSGRSGKQLGQEIPDMSFPENVKHQVHITVDPTTGEFTGMPEEWAALLSRAGISKLEQQQNLGSVLRVLDFYASTGQPRQKYMTDMSDHTSPAVTPTAMDLDDAQCPLPFSRPDEKHNGSLSFRRHSASSGRGSSEDSATGSGSFTGISCSYDPQNQLPSGLSNLRIDGEGPPTNITQIAYAPPPQQQYGHHRFPQVSAKGVIPGMMTPQVPSSKPHNTFTKIGPSDRRFDEQHMRPSLSTIKRGGRDPYNTTRYDLQLLSAALMHRLIFSLSLLLPTLKTFFRILAVTGMMPKNVAATRAGRTRVYFTATKYRQQDTTSGSIFWTYPLFLLLFFL</sequence>
<dbReference type="InterPro" id="IPR000095">
    <property type="entry name" value="CRIB_dom"/>
</dbReference>
<keyword evidence="6" id="KW-0067">ATP-binding</keyword>
<keyword evidence="10" id="KW-1185">Reference proteome</keyword>
<evidence type="ECO:0000256" key="4">
    <source>
        <dbReference type="ARBA" id="ARBA00022741"/>
    </source>
</evidence>
<dbReference type="InterPro" id="IPR033923">
    <property type="entry name" value="PAK_BD"/>
</dbReference>
<organism evidence="9 10">
    <name type="scientific">Dibothriocephalus latus</name>
    <name type="common">Fish tapeworm</name>
    <name type="synonym">Diphyllobothrium latum</name>
    <dbReference type="NCBI Taxonomy" id="60516"/>
    <lineage>
        <taxon>Eukaryota</taxon>
        <taxon>Metazoa</taxon>
        <taxon>Spiralia</taxon>
        <taxon>Lophotrochozoa</taxon>
        <taxon>Platyhelminthes</taxon>
        <taxon>Cestoda</taxon>
        <taxon>Eucestoda</taxon>
        <taxon>Diphyllobothriidea</taxon>
        <taxon>Diphyllobothriidae</taxon>
        <taxon>Dibothriocephalus</taxon>
    </lineage>
</organism>
<dbReference type="InterPro" id="IPR036936">
    <property type="entry name" value="CRIB_dom_sf"/>
</dbReference>
<dbReference type="GO" id="GO:0005524">
    <property type="term" value="F:ATP binding"/>
    <property type="evidence" value="ECO:0007669"/>
    <property type="project" value="UniProtKB-KW"/>
</dbReference>
<evidence type="ECO:0000256" key="3">
    <source>
        <dbReference type="ARBA" id="ARBA00022679"/>
    </source>
</evidence>
<keyword evidence="5" id="KW-0418">Kinase</keyword>
<evidence type="ECO:0000256" key="2">
    <source>
        <dbReference type="ARBA" id="ARBA00022527"/>
    </source>
</evidence>
<dbReference type="EMBL" id="UYRU01060588">
    <property type="protein sequence ID" value="VDN14855.1"/>
    <property type="molecule type" value="Genomic_DNA"/>
</dbReference>
<dbReference type="Pfam" id="PF00786">
    <property type="entry name" value="PBD"/>
    <property type="match status" value="1"/>
</dbReference>
<gene>
    <name evidence="9" type="ORF">DILT_LOCUS10686</name>
</gene>
<keyword evidence="2" id="KW-0723">Serine/threonine-protein kinase</keyword>
<evidence type="ECO:0000313" key="10">
    <source>
        <dbReference type="Proteomes" id="UP000281553"/>
    </source>
</evidence>
<dbReference type="OrthoDB" id="248923at2759"/>
<evidence type="ECO:0000256" key="1">
    <source>
        <dbReference type="ARBA" id="ARBA00012513"/>
    </source>
</evidence>
<evidence type="ECO:0000256" key="7">
    <source>
        <dbReference type="SAM" id="MobiDB-lite"/>
    </source>
</evidence>
<evidence type="ECO:0000256" key="5">
    <source>
        <dbReference type="ARBA" id="ARBA00022777"/>
    </source>
</evidence>
<evidence type="ECO:0000256" key="6">
    <source>
        <dbReference type="ARBA" id="ARBA00022840"/>
    </source>
</evidence>
<feature type="compositionally biased region" description="Polar residues" evidence="7">
    <location>
        <begin position="163"/>
        <end position="186"/>
    </location>
</feature>
<protein>
    <recommendedName>
        <fullName evidence="1">non-specific serine/threonine protein kinase</fullName>
        <ecNumber evidence="1">2.7.11.1</ecNumber>
    </recommendedName>
</protein>
<keyword evidence="3" id="KW-0808">Transferase</keyword>
<dbReference type="GO" id="GO:0004674">
    <property type="term" value="F:protein serine/threonine kinase activity"/>
    <property type="evidence" value="ECO:0007669"/>
    <property type="project" value="UniProtKB-KW"/>
</dbReference>
<dbReference type="Proteomes" id="UP000281553">
    <property type="component" value="Unassembled WGS sequence"/>
</dbReference>
<dbReference type="AlphaFoldDB" id="A0A3P7LCT3"/>
<feature type="domain" description="CRIB" evidence="8">
    <location>
        <begin position="40"/>
        <end position="75"/>
    </location>
</feature>
<evidence type="ECO:0000313" key="9">
    <source>
        <dbReference type="EMBL" id="VDN14855.1"/>
    </source>
</evidence>
<feature type="region of interest" description="Disordered" evidence="7">
    <location>
        <begin position="105"/>
        <end position="186"/>
    </location>
</feature>
<feature type="non-terminal residue" evidence="9">
    <location>
        <position position="360"/>
    </location>
</feature>
<dbReference type="SMART" id="SM00285">
    <property type="entry name" value="PBD"/>
    <property type="match status" value="1"/>
</dbReference>